<keyword evidence="10 14" id="KW-0407">Ion channel</keyword>
<keyword evidence="6" id="KW-0630">Potassium</keyword>
<evidence type="ECO:0000256" key="4">
    <source>
        <dbReference type="ARBA" id="ARBA00022692"/>
    </source>
</evidence>
<evidence type="ECO:0000256" key="2">
    <source>
        <dbReference type="ARBA" id="ARBA00022448"/>
    </source>
</evidence>
<evidence type="ECO:0000256" key="8">
    <source>
        <dbReference type="ARBA" id="ARBA00023065"/>
    </source>
</evidence>
<keyword evidence="2" id="KW-0813">Transport</keyword>
<evidence type="ECO:0000256" key="7">
    <source>
        <dbReference type="ARBA" id="ARBA00022989"/>
    </source>
</evidence>
<evidence type="ECO:0000256" key="5">
    <source>
        <dbReference type="ARBA" id="ARBA00022826"/>
    </source>
</evidence>
<keyword evidence="8" id="KW-0406">Ion transport</keyword>
<organism evidence="14 15">
    <name type="scientific">Streptomyces bullii</name>
    <dbReference type="NCBI Taxonomy" id="349910"/>
    <lineage>
        <taxon>Bacteria</taxon>
        <taxon>Bacillati</taxon>
        <taxon>Actinomycetota</taxon>
        <taxon>Actinomycetes</taxon>
        <taxon>Kitasatosporales</taxon>
        <taxon>Streptomycetaceae</taxon>
        <taxon>Streptomyces</taxon>
    </lineage>
</organism>
<dbReference type="SUPFAM" id="SSF81324">
    <property type="entry name" value="Voltage-gated potassium channels"/>
    <property type="match status" value="1"/>
</dbReference>
<keyword evidence="7 12" id="KW-1133">Transmembrane helix</keyword>
<proteinExistence type="predicted"/>
<sequence>MPLVLAATMTIGYFVLPLDRLGPRRPALSWTLFGLALVLVAALLLRQVRHVLLDRPDTRPGLVIPVLMCLSVLVFSAAYQALAQHPGEFRGLTTRLDALYFTLVTLATIGYGDITPHGQTARLITVLQILYSFVFLTAAATALSRHVRNAVRRHATSPPPAPREGRTTDPPA</sequence>
<keyword evidence="9 12" id="KW-0472">Membrane</keyword>
<feature type="transmembrane region" description="Helical" evidence="12">
    <location>
        <begin position="60"/>
        <end position="82"/>
    </location>
</feature>
<comment type="caution">
    <text evidence="14">The sequence shown here is derived from an EMBL/GenBank/DDBJ whole genome shotgun (WGS) entry which is preliminary data.</text>
</comment>
<evidence type="ECO:0000313" key="14">
    <source>
        <dbReference type="EMBL" id="MFC5632216.1"/>
    </source>
</evidence>
<evidence type="ECO:0000259" key="13">
    <source>
        <dbReference type="Pfam" id="PF07885"/>
    </source>
</evidence>
<dbReference type="InterPro" id="IPR013099">
    <property type="entry name" value="K_chnl_dom"/>
</dbReference>
<keyword evidence="5" id="KW-0631">Potassium channel</keyword>
<evidence type="ECO:0000256" key="10">
    <source>
        <dbReference type="ARBA" id="ARBA00023303"/>
    </source>
</evidence>
<name>A0ABW0UHT2_9ACTN</name>
<protein>
    <submittedName>
        <fullName evidence="14">Potassium channel family protein</fullName>
    </submittedName>
</protein>
<evidence type="ECO:0000256" key="3">
    <source>
        <dbReference type="ARBA" id="ARBA00022538"/>
    </source>
</evidence>
<evidence type="ECO:0000256" key="9">
    <source>
        <dbReference type="ARBA" id="ARBA00023136"/>
    </source>
</evidence>
<feature type="transmembrane region" description="Helical" evidence="12">
    <location>
        <begin position="27"/>
        <end position="48"/>
    </location>
</feature>
<keyword evidence="4 12" id="KW-0812">Transmembrane</keyword>
<feature type="compositionally biased region" description="Basic and acidic residues" evidence="11">
    <location>
        <begin position="163"/>
        <end position="172"/>
    </location>
</feature>
<gene>
    <name evidence="14" type="ORF">ACFPZJ_00065</name>
</gene>
<dbReference type="Proteomes" id="UP001596154">
    <property type="component" value="Unassembled WGS sequence"/>
</dbReference>
<dbReference type="EMBL" id="JBHSNY010000001">
    <property type="protein sequence ID" value="MFC5632216.1"/>
    <property type="molecule type" value="Genomic_DNA"/>
</dbReference>
<dbReference type="PANTHER" id="PTHR10027:SF10">
    <property type="entry name" value="SLOWPOKE 2, ISOFORM D"/>
    <property type="match status" value="1"/>
</dbReference>
<dbReference type="PANTHER" id="PTHR10027">
    <property type="entry name" value="CALCIUM-ACTIVATED POTASSIUM CHANNEL ALPHA CHAIN"/>
    <property type="match status" value="1"/>
</dbReference>
<dbReference type="RefSeq" id="WP_381017247.1">
    <property type="nucleotide sequence ID" value="NZ_JBHSNY010000001.1"/>
</dbReference>
<dbReference type="GO" id="GO:0034220">
    <property type="term" value="P:monoatomic ion transmembrane transport"/>
    <property type="evidence" value="ECO:0007669"/>
    <property type="project" value="UniProtKB-KW"/>
</dbReference>
<dbReference type="Gene3D" id="1.10.287.70">
    <property type="match status" value="1"/>
</dbReference>
<feature type="transmembrane region" description="Helical" evidence="12">
    <location>
        <begin position="123"/>
        <end position="143"/>
    </location>
</feature>
<feature type="region of interest" description="Disordered" evidence="11">
    <location>
        <begin position="151"/>
        <end position="172"/>
    </location>
</feature>
<keyword evidence="3" id="KW-0633">Potassium transport</keyword>
<reference evidence="15" key="1">
    <citation type="journal article" date="2019" name="Int. J. Syst. Evol. Microbiol.">
        <title>The Global Catalogue of Microorganisms (GCM) 10K type strain sequencing project: providing services to taxonomists for standard genome sequencing and annotation.</title>
        <authorList>
            <consortium name="The Broad Institute Genomics Platform"/>
            <consortium name="The Broad Institute Genome Sequencing Center for Infectious Disease"/>
            <person name="Wu L."/>
            <person name="Ma J."/>
        </authorList>
    </citation>
    <scope>NUCLEOTIDE SEQUENCE [LARGE SCALE GENOMIC DNA]</scope>
    <source>
        <strain evidence="15">CGMCC 4.7248</strain>
    </source>
</reference>
<dbReference type="InterPro" id="IPR047871">
    <property type="entry name" value="K_chnl_Slo-like"/>
</dbReference>
<evidence type="ECO:0000313" key="15">
    <source>
        <dbReference type="Proteomes" id="UP001596154"/>
    </source>
</evidence>
<keyword evidence="15" id="KW-1185">Reference proteome</keyword>
<feature type="domain" description="Potassium channel" evidence="13">
    <location>
        <begin position="68"/>
        <end position="145"/>
    </location>
</feature>
<evidence type="ECO:0000256" key="6">
    <source>
        <dbReference type="ARBA" id="ARBA00022958"/>
    </source>
</evidence>
<accession>A0ABW0UHT2</accession>
<comment type="subcellular location">
    <subcellularLocation>
        <location evidence="1">Membrane</location>
        <topology evidence="1">Multi-pass membrane protein</topology>
    </subcellularLocation>
</comment>
<evidence type="ECO:0000256" key="1">
    <source>
        <dbReference type="ARBA" id="ARBA00004141"/>
    </source>
</evidence>
<evidence type="ECO:0000256" key="12">
    <source>
        <dbReference type="SAM" id="Phobius"/>
    </source>
</evidence>
<dbReference type="Pfam" id="PF07885">
    <property type="entry name" value="Ion_trans_2"/>
    <property type="match status" value="1"/>
</dbReference>
<evidence type="ECO:0000256" key="11">
    <source>
        <dbReference type="SAM" id="MobiDB-lite"/>
    </source>
</evidence>